<dbReference type="GO" id="GO:0015293">
    <property type="term" value="F:symporter activity"/>
    <property type="evidence" value="ECO:0007669"/>
    <property type="project" value="UniProtKB-KW"/>
</dbReference>
<dbReference type="InterPro" id="IPR005829">
    <property type="entry name" value="Sugar_transporter_CS"/>
</dbReference>
<keyword evidence="8 9" id="KW-0472">Membrane</keyword>
<gene>
    <name evidence="11" type="ORF">GEV47_08660</name>
</gene>
<reference evidence="11 12" key="1">
    <citation type="submission" date="2019-10" db="EMBL/GenBank/DDBJ databases">
        <title>Glaciimonas soli sp. nov., a psychrophilic bacterium isolated from the forest soil of a high elevation mountain in Taiwan.</title>
        <authorList>
            <person name="Wang L.-T."/>
            <person name="Shieh W.Y."/>
        </authorList>
    </citation>
    <scope>NUCLEOTIDE SEQUENCE [LARGE SCALE GENOMIC DNA]</scope>
    <source>
        <strain evidence="11 12">GS1</strain>
    </source>
</reference>
<evidence type="ECO:0000313" key="12">
    <source>
        <dbReference type="Proteomes" id="UP000451565"/>
    </source>
</evidence>
<evidence type="ECO:0000256" key="5">
    <source>
        <dbReference type="ARBA" id="ARBA00022692"/>
    </source>
</evidence>
<evidence type="ECO:0000256" key="3">
    <source>
        <dbReference type="ARBA" id="ARBA00022448"/>
    </source>
</evidence>
<comment type="similarity">
    <text evidence="2">Belongs to the major facilitator superfamily. Metabolite:H+ Symporter (MHS) family (TC 2.A.1.6) family.</text>
</comment>
<evidence type="ECO:0000256" key="7">
    <source>
        <dbReference type="ARBA" id="ARBA00022989"/>
    </source>
</evidence>
<feature type="transmembrane region" description="Helical" evidence="9">
    <location>
        <begin position="314"/>
        <end position="334"/>
    </location>
</feature>
<dbReference type="EMBL" id="WINI01000004">
    <property type="protein sequence ID" value="MQR00752.1"/>
    <property type="molecule type" value="Genomic_DNA"/>
</dbReference>
<dbReference type="AlphaFoldDB" id="A0A843YU22"/>
<dbReference type="SUPFAM" id="SSF103473">
    <property type="entry name" value="MFS general substrate transporter"/>
    <property type="match status" value="1"/>
</dbReference>
<dbReference type="PANTHER" id="PTHR43528:SF3">
    <property type="entry name" value="CITRATE-PROTON SYMPORTER"/>
    <property type="match status" value="1"/>
</dbReference>
<dbReference type="PROSITE" id="PS00216">
    <property type="entry name" value="SUGAR_TRANSPORT_1"/>
    <property type="match status" value="1"/>
</dbReference>
<feature type="transmembrane region" description="Helical" evidence="9">
    <location>
        <begin position="103"/>
        <end position="124"/>
    </location>
</feature>
<feature type="domain" description="Major facilitator superfamily (MFS) profile" evidence="10">
    <location>
        <begin position="28"/>
        <end position="432"/>
    </location>
</feature>
<feature type="transmembrane region" description="Helical" evidence="9">
    <location>
        <begin position="377"/>
        <end position="400"/>
    </location>
</feature>
<proteinExistence type="inferred from homology"/>
<dbReference type="RefSeq" id="WP_153234378.1">
    <property type="nucleotide sequence ID" value="NZ_WINI01000004.1"/>
</dbReference>
<evidence type="ECO:0000256" key="4">
    <source>
        <dbReference type="ARBA" id="ARBA00022475"/>
    </source>
</evidence>
<feature type="transmembrane region" description="Helical" evidence="9">
    <location>
        <begin position="28"/>
        <end position="57"/>
    </location>
</feature>
<evidence type="ECO:0000256" key="1">
    <source>
        <dbReference type="ARBA" id="ARBA00004651"/>
    </source>
</evidence>
<accession>A0A843YU22</accession>
<feature type="transmembrane region" description="Helical" evidence="9">
    <location>
        <begin position="406"/>
        <end position="427"/>
    </location>
</feature>
<evidence type="ECO:0000259" key="10">
    <source>
        <dbReference type="PROSITE" id="PS50850"/>
    </source>
</evidence>
<feature type="transmembrane region" description="Helical" evidence="9">
    <location>
        <begin position="69"/>
        <end position="91"/>
    </location>
</feature>
<evidence type="ECO:0000256" key="8">
    <source>
        <dbReference type="ARBA" id="ARBA00023136"/>
    </source>
</evidence>
<dbReference type="Pfam" id="PF07690">
    <property type="entry name" value="MFS_1"/>
    <property type="match status" value="1"/>
</dbReference>
<organism evidence="11 12">
    <name type="scientific">Glaciimonas soli</name>
    <dbReference type="NCBI Taxonomy" id="2590999"/>
    <lineage>
        <taxon>Bacteria</taxon>
        <taxon>Pseudomonadati</taxon>
        <taxon>Pseudomonadota</taxon>
        <taxon>Betaproteobacteria</taxon>
        <taxon>Burkholderiales</taxon>
        <taxon>Oxalobacteraceae</taxon>
        <taxon>Glaciimonas</taxon>
    </lineage>
</organism>
<dbReference type="FunFam" id="1.20.1250.20:FF:000001">
    <property type="entry name" value="Dicarboxylate MFS transporter"/>
    <property type="match status" value="1"/>
</dbReference>
<evidence type="ECO:0000256" key="9">
    <source>
        <dbReference type="SAM" id="Phobius"/>
    </source>
</evidence>
<name>A0A843YU22_9BURK</name>
<feature type="transmembrane region" description="Helical" evidence="9">
    <location>
        <begin position="200"/>
        <end position="219"/>
    </location>
</feature>
<dbReference type="InterPro" id="IPR011701">
    <property type="entry name" value="MFS"/>
</dbReference>
<dbReference type="PROSITE" id="PS00217">
    <property type="entry name" value="SUGAR_TRANSPORT_2"/>
    <property type="match status" value="1"/>
</dbReference>
<dbReference type="Gene3D" id="1.20.1250.20">
    <property type="entry name" value="MFS general substrate transporter like domains"/>
    <property type="match status" value="2"/>
</dbReference>
<dbReference type="Proteomes" id="UP000451565">
    <property type="component" value="Unassembled WGS sequence"/>
</dbReference>
<dbReference type="GO" id="GO:0005886">
    <property type="term" value="C:plasma membrane"/>
    <property type="evidence" value="ECO:0007669"/>
    <property type="project" value="UniProtKB-SubCell"/>
</dbReference>
<comment type="caution">
    <text evidence="11">The sequence shown here is derived from an EMBL/GenBank/DDBJ whole genome shotgun (WGS) entry which is preliminary data.</text>
</comment>
<evidence type="ECO:0000256" key="6">
    <source>
        <dbReference type="ARBA" id="ARBA00022847"/>
    </source>
</evidence>
<dbReference type="PANTHER" id="PTHR43528">
    <property type="entry name" value="ALPHA-KETOGLUTARATE PERMEASE"/>
    <property type="match status" value="1"/>
</dbReference>
<keyword evidence="6" id="KW-0769">Symport</keyword>
<keyword evidence="3" id="KW-0813">Transport</keyword>
<keyword evidence="7 9" id="KW-1133">Transmembrane helix</keyword>
<keyword evidence="5 9" id="KW-0812">Transmembrane</keyword>
<evidence type="ECO:0000256" key="2">
    <source>
        <dbReference type="ARBA" id="ARBA00008240"/>
    </source>
</evidence>
<dbReference type="OrthoDB" id="6766492at2"/>
<feature type="transmembrane region" description="Helical" evidence="9">
    <location>
        <begin position="166"/>
        <end position="188"/>
    </location>
</feature>
<comment type="subcellular location">
    <subcellularLocation>
        <location evidence="1">Cell membrane</location>
        <topology evidence="1">Multi-pass membrane protein</topology>
    </subcellularLocation>
</comment>
<sequence length="433" mass="46606">MNTLSVPATVPVNTALPQHAKAAPSRRVIVAAVLGNALELFDFTVYSFFAVIIGKLFFPVVGEYSQLMLSFATFGIGFLARPLGGIVLGIYADRAGRKAAMTLTILLMASGTAIIGLAPTYAQIGLAAPLLIVIARLIQGFSAGAETGIAMTFLMESAPPGKRGYLLSWQVASQGAAALAGAACGVLLTHMLSPAALESWGWRVPFLLGLLIGPVGMYIRNNLEETHTEQRRSNVVPKRLQYDIRRIILGTLIMLNSTATMYIMVYFLPSYLVRVAHMPASMSLYSGCLAGLILTIGTPLCGKLADRLSKRKPILYVTGLFGMAAIFPVFITILKTPELTTVLSGVALMIIVMALQGPAGSLILLEGFPREMRVRSMAIMYSISVSIFGGFSPFLVTWIIKETNNPYAPAWYLFGCALVSLIALILFEEKKVD</sequence>
<dbReference type="InterPro" id="IPR051084">
    <property type="entry name" value="H+-coupled_symporters"/>
</dbReference>
<feature type="transmembrane region" description="Helical" evidence="9">
    <location>
        <begin position="130"/>
        <end position="154"/>
    </location>
</feature>
<feature type="transmembrane region" description="Helical" evidence="9">
    <location>
        <begin position="247"/>
        <end position="268"/>
    </location>
</feature>
<dbReference type="InterPro" id="IPR036259">
    <property type="entry name" value="MFS_trans_sf"/>
</dbReference>
<keyword evidence="4" id="KW-1003">Cell membrane</keyword>
<feature type="transmembrane region" description="Helical" evidence="9">
    <location>
        <begin position="280"/>
        <end position="302"/>
    </location>
</feature>
<feature type="transmembrane region" description="Helical" evidence="9">
    <location>
        <begin position="346"/>
        <end position="365"/>
    </location>
</feature>
<protein>
    <submittedName>
        <fullName evidence="11">MFS transporter</fullName>
    </submittedName>
</protein>
<evidence type="ECO:0000313" key="11">
    <source>
        <dbReference type="EMBL" id="MQR00752.1"/>
    </source>
</evidence>
<keyword evidence="12" id="KW-1185">Reference proteome</keyword>
<dbReference type="PROSITE" id="PS50850">
    <property type="entry name" value="MFS"/>
    <property type="match status" value="1"/>
</dbReference>
<dbReference type="InterPro" id="IPR020846">
    <property type="entry name" value="MFS_dom"/>
</dbReference>